<dbReference type="RefSeq" id="WP_208843744.1">
    <property type="nucleotide sequence ID" value="NZ_CP072133.1"/>
</dbReference>
<evidence type="ECO:0000313" key="1">
    <source>
        <dbReference type="EMBL" id="QTH72122.1"/>
    </source>
</evidence>
<proteinExistence type="predicted"/>
<protein>
    <submittedName>
        <fullName evidence="1">Uncharacterized protein</fullName>
    </submittedName>
</protein>
<accession>A0A975DI34</accession>
<dbReference type="Proteomes" id="UP000664904">
    <property type="component" value="Chromosome"/>
</dbReference>
<organism evidence="1 2">
    <name type="scientific">Pseudoalteromonas xiamenensis</name>
    <dbReference type="NCBI Taxonomy" id="882626"/>
    <lineage>
        <taxon>Bacteria</taxon>
        <taxon>Pseudomonadati</taxon>
        <taxon>Pseudomonadota</taxon>
        <taxon>Gammaproteobacteria</taxon>
        <taxon>Alteromonadales</taxon>
        <taxon>Pseudoalteromonadaceae</taxon>
        <taxon>Pseudoalteromonas</taxon>
    </lineage>
</organism>
<name>A0A975DI34_9GAMM</name>
<dbReference type="AlphaFoldDB" id="A0A975DI34"/>
<dbReference type="KEGG" id="pxi:J5O05_04335"/>
<keyword evidence="2" id="KW-1185">Reference proteome</keyword>
<sequence>MKLSKEESQFLHELLDIELEATTPILPEHLDEGSNELLRQVADHSELLIIARMQDKEICFPLSTPDDVKKLYDLHLDLPHIVDISGFHRHWRITPHRSVQLKSLQNAHSYSLCSLSLSGALVFEDRHNLKQLKHALENNIAQVINATDEDIPVFISEVKARGKHLYAILFDELTESSPLLKNFLLQAFLKEEQS</sequence>
<gene>
    <name evidence="1" type="ORF">J5O05_04335</name>
</gene>
<evidence type="ECO:0000313" key="2">
    <source>
        <dbReference type="Proteomes" id="UP000664904"/>
    </source>
</evidence>
<reference evidence="1" key="1">
    <citation type="submission" date="2021-03" db="EMBL/GenBank/DDBJ databases">
        <title>Complete Genome of Pseudoalteromonas xiamenensis STKMTI.2, a new potential marine bacterium producing anti-Vibrio compounds.</title>
        <authorList>
            <person name="Handayani D.P."/>
            <person name="Isnansetyo A."/>
            <person name="Istiqomah I."/>
            <person name="Jumina J."/>
        </authorList>
    </citation>
    <scope>NUCLEOTIDE SEQUENCE</scope>
    <source>
        <strain evidence="1">STKMTI.2</strain>
    </source>
</reference>
<dbReference type="EMBL" id="CP072133">
    <property type="protein sequence ID" value="QTH72122.1"/>
    <property type="molecule type" value="Genomic_DNA"/>
</dbReference>